<sequence length="1005" mass="113059">MFGTMMKNKSRRLIRRASTRDNLLREERLREILEDEARQTNSDENVSFSTSSKHQQARCHVEGFDSPFNDQDWHGVSINASQHLLRSSSYTNVYFGQRAGTGQKPGNFQSSTSVSDVHSASACLKSCKDYPFVVCSCEGCKGEGRASKPDLLISESTQKHCIDLRLKLTLPNIKDDNVDKAEHSSLKNNNVLKENLMKEENGASSSLDHKREKLKTHGENYDQSHKDYKQLESNTKDKNNYGPFDNKLQDKSNIKSFENCLQDNKNNQKIENYLLDNNKYNQSENNLQESKNYEQPVNSRQDTENYNQPEKNLHNSNNNMRQQDNNMRQQDNNMQDKNSNKQVSKTLLRSRSCSFIISLRYHFNNDNTTNANNCHNSISTDNTSSQTKSYHNSTVDRNQHGDAPVTSNPHCSLDALHCGAQDSHQPGETSDHSASHSDFSRCWSKRQLRKFKKSRSLLHIAGFSRDEQCDKDGICDNRVKRSTIMEDDVADETKENFDPILDDEEIISGAERIDKNDHAKYRTSNFDEMNRFYVTNYSTSTTEQEQEKLGAGHNNQESDGCCKNFIDANFNNNLYTDTNNFKEKNKVDSTARCDKDVSVTVDTQLCERISKPGSEVTYPNVPPVEQQISMCINLSQCQDSKRPFEAQKNSSSHCSLPDIHRNQGNHNNGCDMSVLVSSLSTKAVAINTAQTSKLKMTSVPFMPETKQCHSKLSPPVPSTRPTVFQSRISTLSKALGVFTRRTFMPKTKYSTKAPPYSKEEVQARFFPVQKHFLPDCDDMSQNREKESKACKPKEAVSSKLGLKGSCKAVMLNSKLQANSKVGKSNGSERNSTLRIVINKNKSPPKTEDVIPCAPNGREADPKALHNSFPANQVSQSSETSTCVSNPETSFDSLRMRDVSKESQRKNADNVKHNVLSHVSKQRSTQEPGARSKLRTRSRHDRAKQPLTSGQPGSFARSRPAAPSGYRGFYSVLPPIEPVGQDQSQHGRVTSESAQGDGEADATDKA</sequence>
<feature type="region of interest" description="Disordered" evidence="1">
    <location>
        <begin position="819"/>
        <end position="1005"/>
    </location>
</feature>
<feature type="compositionally biased region" description="Polar residues" evidence="1">
    <location>
        <begin position="377"/>
        <end position="396"/>
    </location>
</feature>
<feature type="region of interest" description="Disordered" evidence="1">
    <location>
        <begin position="35"/>
        <end position="54"/>
    </location>
</feature>
<feature type="compositionally biased region" description="Polar residues" evidence="1">
    <location>
        <begin position="916"/>
        <end position="926"/>
    </location>
</feature>
<evidence type="ECO:0000256" key="1">
    <source>
        <dbReference type="SAM" id="MobiDB-lite"/>
    </source>
</evidence>
<keyword evidence="3" id="KW-1185">Reference proteome</keyword>
<feature type="compositionally biased region" description="Basic and acidic residues" evidence="1">
    <location>
        <begin position="195"/>
        <end position="209"/>
    </location>
</feature>
<feature type="region of interest" description="Disordered" evidence="1">
    <location>
        <begin position="377"/>
        <end position="437"/>
    </location>
</feature>
<gene>
    <name evidence="2" type="ORF">PoB_007213800</name>
</gene>
<feature type="compositionally biased region" description="Polar residues" evidence="1">
    <location>
        <begin position="39"/>
        <end position="54"/>
    </location>
</feature>
<feature type="compositionally biased region" description="Polar residues" evidence="1">
    <location>
        <begin position="289"/>
        <end position="316"/>
    </location>
</feature>
<proteinExistence type="predicted"/>
<reference evidence="2 3" key="1">
    <citation type="journal article" date="2021" name="Elife">
        <title>Chloroplast acquisition without the gene transfer in kleptoplastic sea slugs, Plakobranchus ocellatus.</title>
        <authorList>
            <person name="Maeda T."/>
            <person name="Takahashi S."/>
            <person name="Yoshida T."/>
            <person name="Shimamura S."/>
            <person name="Takaki Y."/>
            <person name="Nagai Y."/>
            <person name="Toyoda A."/>
            <person name="Suzuki Y."/>
            <person name="Arimoto A."/>
            <person name="Ishii H."/>
            <person name="Satoh N."/>
            <person name="Nishiyama T."/>
            <person name="Hasebe M."/>
            <person name="Maruyama T."/>
            <person name="Minagawa J."/>
            <person name="Obokata J."/>
            <person name="Shigenobu S."/>
        </authorList>
    </citation>
    <scope>NUCLEOTIDE SEQUENCE [LARGE SCALE GENOMIC DNA]</scope>
</reference>
<accession>A0AAV4DMU1</accession>
<evidence type="ECO:0000313" key="3">
    <source>
        <dbReference type="Proteomes" id="UP000735302"/>
    </source>
</evidence>
<feature type="compositionally biased region" description="Polar residues" evidence="1">
    <location>
        <begin position="868"/>
        <end position="891"/>
    </location>
</feature>
<protein>
    <submittedName>
        <fullName evidence="2">Uncharacterized protein</fullName>
    </submittedName>
</protein>
<dbReference type="Proteomes" id="UP000735302">
    <property type="component" value="Unassembled WGS sequence"/>
</dbReference>
<feature type="compositionally biased region" description="Basic and acidic residues" evidence="1">
    <location>
        <begin position="893"/>
        <end position="911"/>
    </location>
</feature>
<evidence type="ECO:0000313" key="2">
    <source>
        <dbReference type="EMBL" id="GFO45633.1"/>
    </source>
</evidence>
<dbReference type="AlphaFoldDB" id="A0AAV4DMU1"/>
<feature type="region of interest" description="Disordered" evidence="1">
    <location>
        <begin position="187"/>
        <end position="209"/>
    </location>
</feature>
<comment type="caution">
    <text evidence="2">The sequence shown here is derived from an EMBL/GenBank/DDBJ whole genome shotgun (WGS) entry which is preliminary data.</text>
</comment>
<name>A0AAV4DMU1_9GAST</name>
<dbReference type="EMBL" id="BLXT01008064">
    <property type="protein sequence ID" value="GFO45633.1"/>
    <property type="molecule type" value="Genomic_DNA"/>
</dbReference>
<feature type="compositionally biased region" description="Polar residues" evidence="1">
    <location>
        <begin position="819"/>
        <end position="843"/>
    </location>
</feature>
<feature type="compositionally biased region" description="Basic residues" evidence="1">
    <location>
        <begin position="931"/>
        <end position="941"/>
    </location>
</feature>
<feature type="compositionally biased region" description="Polar residues" evidence="1">
    <location>
        <begin position="980"/>
        <end position="993"/>
    </location>
</feature>
<organism evidence="2 3">
    <name type="scientific">Plakobranchus ocellatus</name>
    <dbReference type="NCBI Taxonomy" id="259542"/>
    <lineage>
        <taxon>Eukaryota</taxon>
        <taxon>Metazoa</taxon>
        <taxon>Spiralia</taxon>
        <taxon>Lophotrochozoa</taxon>
        <taxon>Mollusca</taxon>
        <taxon>Gastropoda</taxon>
        <taxon>Heterobranchia</taxon>
        <taxon>Euthyneura</taxon>
        <taxon>Panpulmonata</taxon>
        <taxon>Sacoglossa</taxon>
        <taxon>Placobranchoidea</taxon>
        <taxon>Plakobranchidae</taxon>
        <taxon>Plakobranchus</taxon>
    </lineage>
</organism>
<feature type="region of interest" description="Disordered" evidence="1">
    <location>
        <begin position="289"/>
        <end position="324"/>
    </location>
</feature>